<dbReference type="Gene3D" id="2.60.120.620">
    <property type="entry name" value="q2cbj1_9rhob like domain"/>
    <property type="match status" value="1"/>
</dbReference>
<dbReference type="PANTHER" id="PTHR20883">
    <property type="entry name" value="PHYTANOYL-COA DIOXYGENASE DOMAIN CONTAINING 1"/>
    <property type="match status" value="1"/>
</dbReference>
<keyword evidence="3" id="KW-0560">Oxidoreductase</keyword>
<keyword evidence="3" id="KW-0223">Dioxygenase</keyword>
<comment type="cofactor">
    <cofactor evidence="1">
        <name>Fe cation</name>
        <dbReference type="ChEBI" id="CHEBI:24875"/>
    </cofactor>
</comment>
<evidence type="ECO:0000313" key="4">
    <source>
        <dbReference type="Proteomes" id="UP001472866"/>
    </source>
</evidence>
<dbReference type="SUPFAM" id="SSF51197">
    <property type="entry name" value="Clavaminate synthase-like"/>
    <property type="match status" value="1"/>
</dbReference>
<feature type="compositionally biased region" description="Acidic residues" evidence="2">
    <location>
        <begin position="370"/>
        <end position="384"/>
    </location>
</feature>
<feature type="compositionally biased region" description="Acidic residues" evidence="2">
    <location>
        <begin position="397"/>
        <end position="407"/>
    </location>
</feature>
<gene>
    <name evidence="3" type="ORF">HKI87_04g29630</name>
</gene>
<dbReference type="Pfam" id="PF05721">
    <property type="entry name" value="PhyH"/>
    <property type="match status" value="1"/>
</dbReference>
<dbReference type="PANTHER" id="PTHR20883:SF51">
    <property type="entry name" value="PHYTANOYL-COA HYDROXYLASE"/>
    <property type="match status" value="1"/>
</dbReference>
<protein>
    <submittedName>
        <fullName evidence="3">Phytanoyl-CoA dioxygenase</fullName>
    </submittedName>
</protein>
<dbReference type="Proteomes" id="UP001472866">
    <property type="component" value="Chromosome 04"/>
</dbReference>
<organism evidence="3 4">
    <name type="scientific">Chloropicon roscoffensis</name>
    <dbReference type="NCBI Taxonomy" id="1461544"/>
    <lineage>
        <taxon>Eukaryota</taxon>
        <taxon>Viridiplantae</taxon>
        <taxon>Chlorophyta</taxon>
        <taxon>Chloropicophyceae</taxon>
        <taxon>Chloropicales</taxon>
        <taxon>Chloropicaceae</taxon>
        <taxon>Chloropicon</taxon>
    </lineage>
</organism>
<accession>A0AAX4P5V2</accession>
<feature type="region of interest" description="Disordered" evidence="2">
    <location>
        <begin position="362"/>
        <end position="423"/>
    </location>
</feature>
<evidence type="ECO:0000256" key="1">
    <source>
        <dbReference type="ARBA" id="ARBA00001962"/>
    </source>
</evidence>
<dbReference type="AlphaFoldDB" id="A0AAX4P5V2"/>
<reference evidence="3 4" key="1">
    <citation type="submission" date="2024-03" db="EMBL/GenBank/DDBJ databases">
        <title>Complete genome sequence of the green alga Chloropicon roscoffensis RCC1871.</title>
        <authorList>
            <person name="Lemieux C."/>
            <person name="Pombert J.-F."/>
            <person name="Otis C."/>
            <person name="Turmel M."/>
        </authorList>
    </citation>
    <scope>NUCLEOTIDE SEQUENCE [LARGE SCALE GENOMIC DNA]</scope>
    <source>
        <strain evidence="3 4">RCC1871</strain>
    </source>
</reference>
<evidence type="ECO:0000256" key="2">
    <source>
        <dbReference type="SAM" id="MobiDB-lite"/>
    </source>
</evidence>
<name>A0AAX4P5V2_9CHLO</name>
<dbReference type="EMBL" id="CP151504">
    <property type="protein sequence ID" value="WZN61428.1"/>
    <property type="molecule type" value="Genomic_DNA"/>
</dbReference>
<evidence type="ECO:0000313" key="3">
    <source>
        <dbReference type="EMBL" id="WZN61428.1"/>
    </source>
</evidence>
<proteinExistence type="predicted"/>
<dbReference type="GO" id="GO:0051213">
    <property type="term" value="F:dioxygenase activity"/>
    <property type="evidence" value="ECO:0007669"/>
    <property type="project" value="UniProtKB-KW"/>
</dbReference>
<sequence>MSHTFWAGTADREARMSSTMADPGRIEEEGYWLDLAQGQGLGINRPHVEVESAFSSPADDTDVAVAQKRIVAEGYCQLAPGKVVPLNDPHHLVENLRRGIESLKCEGWPASFIFLYDEAWVLAGRMANLMRRVSGNEISFDALAWHVDQDRGEGGFSPHRDRQPDDATSTFRADGMAKYTTAWVALTDANPDNSCLYVIPKAHDPGYEAGDDEEGEEDPMSLALPTKESYQHIRALPTATGGALLFTHRIIHWGSRGRKSTEEEARAGTSAPPRCSISIGFSDPSYERPYLVGQPKLGVEGTNKLPDFRSRLALVCAQMISYFERFPVDSVMLRAFYRVFCASKDLYDDRYAESTRKEYARAVQEREGENEGGSEGEDMLDEALEIMLENEAGGGVDFEDDFDDLEADGAGAGPSQPKKARHS</sequence>
<feature type="region of interest" description="Disordered" evidence="2">
    <location>
        <begin position="1"/>
        <end position="21"/>
    </location>
</feature>
<keyword evidence="4" id="KW-1185">Reference proteome</keyword>
<dbReference type="InterPro" id="IPR008775">
    <property type="entry name" value="Phytyl_CoA_dOase-like"/>
</dbReference>